<reference evidence="9 10" key="1">
    <citation type="submission" date="2019-11" db="EMBL/GenBank/DDBJ databases">
        <title>Spirosoma endbachense sp. nov., isolated from a natural salt meadow.</title>
        <authorList>
            <person name="Rojas J."/>
            <person name="Ambika Manirajan B."/>
            <person name="Ratering S."/>
            <person name="Suarez C."/>
            <person name="Geissler-Plaum R."/>
            <person name="Schnell S."/>
        </authorList>
    </citation>
    <scope>NUCLEOTIDE SEQUENCE [LARGE SCALE GENOMIC DNA]</scope>
    <source>
        <strain evidence="9 10">I-24</strain>
    </source>
</reference>
<evidence type="ECO:0000256" key="1">
    <source>
        <dbReference type="ARBA" id="ARBA00004651"/>
    </source>
</evidence>
<organism evidence="9 10">
    <name type="scientific">Spirosoma endbachense</name>
    <dbReference type="NCBI Taxonomy" id="2666025"/>
    <lineage>
        <taxon>Bacteria</taxon>
        <taxon>Pseudomonadati</taxon>
        <taxon>Bacteroidota</taxon>
        <taxon>Cytophagia</taxon>
        <taxon>Cytophagales</taxon>
        <taxon>Cytophagaceae</taxon>
        <taxon>Spirosoma</taxon>
    </lineage>
</organism>
<feature type="domain" description="MacB-like periplasmic core" evidence="8">
    <location>
        <begin position="430"/>
        <end position="623"/>
    </location>
</feature>
<dbReference type="EMBL" id="CP045997">
    <property type="protein sequence ID" value="QHV94487.1"/>
    <property type="molecule type" value="Genomic_DNA"/>
</dbReference>
<dbReference type="PANTHER" id="PTHR30572">
    <property type="entry name" value="MEMBRANE COMPONENT OF TRANSPORTER-RELATED"/>
    <property type="match status" value="1"/>
</dbReference>
<dbReference type="InterPro" id="IPR025857">
    <property type="entry name" value="MacB_PCD"/>
</dbReference>
<dbReference type="GO" id="GO:0022857">
    <property type="term" value="F:transmembrane transporter activity"/>
    <property type="evidence" value="ECO:0007669"/>
    <property type="project" value="TreeGrafter"/>
</dbReference>
<protein>
    <submittedName>
        <fullName evidence="9">FtsX-like permease family protein</fullName>
    </submittedName>
</protein>
<evidence type="ECO:0000256" key="3">
    <source>
        <dbReference type="ARBA" id="ARBA00022692"/>
    </source>
</evidence>
<feature type="transmembrane region" description="Helical" evidence="6">
    <location>
        <begin position="668"/>
        <end position="689"/>
    </location>
</feature>
<gene>
    <name evidence="9" type="ORF">GJR95_05435</name>
</gene>
<dbReference type="RefSeq" id="WP_162384907.1">
    <property type="nucleotide sequence ID" value="NZ_CP045997.1"/>
</dbReference>
<dbReference type="PROSITE" id="PS51257">
    <property type="entry name" value="PROKAR_LIPOPROTEIN"/>
    <property type="match status" value="1"/>
</dbReference>
<feature type="transmembrane region" description="Helical" evidence="6">
    <location>
        <begin position="751"/>
        <end position="771"/>
    </location>
</feature>
<dbReference type="InterPro" id="IPR003838">
    <property type="entry name" value="ABC3_permease_C"/>
</dbReference>
<evidence type="ECO:0000313" key="10">
    <source>
        <dbReference type="Proteomes" id="UP000464577"/>
    </source>
</evidence>
<feature type="transmembrane region" description="Helical" evidence="6">
    <location>
        <begin position="418"/>
        <end position="442"/>
    </location>
</feature>
<feature type="domain" description="ABC3 transporter permease C-terminal" evidence="7">
    <location>
        <begin position="667"/>
        <end position="780"/>
    </location>
</feature>
<feature type="domain" description="MacB-like periplasmic core" evidence="8">
    <location>
        <begin position="20"/>
        <end position="240"/>
    </location>
</feature>
<evidence type="ECO:0000256" key="6">
    <source>
        <dbReference type="SAM" id="Phobius"/>
    </source>
</evidence>
<feature type="transmembrane region" description="Helical" evidence="6">
    <location>
        <begin position="326"/>
        <end position="354"/>
    </location>
</feature>
<dbReference type="Pfam" id="PF02687">
    <property type="entry name" value="FtsX"/>
    <property type="match status" value="2"/>
</dbReference>
<feature type="domain" description="ABC3 transporter permease C-terminal" evidence="7">
    <location>
        <begin position="286"/>
        <end position="402"/>
    </location>
</feature>
<evidence type="ECO:0000256" key="2">
    <source>
        <dbReference type="ARBA" id="ARBA00022475"/>
    </source>
</evidence>
<evidence type="ECO:0000259" key="7">
    <source>
        <dbReference type="Pfam" id="PF02687"/>
    </source>
</evidence>
<dbReference type="KEGG" id="senf:GJR95_05435"/>
<dbReference type="GO" id="GO:0005886">
    <property type="term" value="C:plasma membrane"/>
    <property type="evidence" value="ECO:0007669"/>
    <property type="project" value="UniProtKB-SubCell"/>
</dbReference>
<comment type="subcellular location">
    <subcellularLocation>
        <location evidence="1">Cell membrane</location>
        <topology evidence="1">Multi-pass membrane protein</topology>
    </subcellularLocation>
</comment>
<dbReference type="InterPro" id="IPR050250">
    <property type="entry name" value="Macrolide_Exporter_MacB"/>
</dbReference>
<evidence type="ECO:0000313" key="9">
    <source>
        <dbReference type="EMBL" id="QHV94487.1"/>
    </source>
</evidence>
<evidence type="ECO:0000256" key="5">
    <source>
        <dbReference type="ARBA" id="ARBA00023136"/>
    </source>
</evidence>
<keyword evidence="10" id="KW-1185">Reference proteome</keyword>
<feature type="transmembrane region" description="Helical" evidence="6">
    <location>
        <begin position="374"/>
        <end position="397"/>
    </location>
</feature>
<evidence type="ECO:0000259" key="8">
    <source>
        <dbReference type="Pfam" id="PF12704"/>
    </source>
</evidence>
<dbReference type="AlphaFoldDB" id="A0A6P1VRY5"/>
<keyword evidence="2" id="KW-1003">Cell membrane</keyword>
<dbReference type="PANTHER" id="PTHR30572:SF18">
    <property type="entry name" value="ABC-TYPE MACROLIDE FAMILY EXPORT SYSTEM PERMEASE COMPONENT 2"/>
    <property type="match status" value="1"/>
</dbReference>
<keyword evidence="5 6" id="KW-0472">Membrane</keyword>
<keyword evidence="3 6" id="KW-0812">Transmembrane</keyword>
<proteinExistence type="predicted"/>
<name>A0A6P1VRY5_9BACT</name>
<dbReference type="Proteomes" id="UP000464577">
    <property type="component" value="Chromosome"/>
</dbReference>
<keyword evidence="4 6" id="KW-1133">Transmembrane helix</keyword>
<feature type="transmembrane region" description="Helical" evidence="6">
    <location>
        <begin position="721"/>
        <end position="745"/>
    </location>
</feature>
<dbReference type="Pfam" id="PF12704">
    <property type="entry name" value="MacB_PCD"/>
    <property type="match status" value="2"/>
</dbReference>
<feature type="transmembrane region" description="Helical" evidence="6">
    <location>
        <begin position="21"/>
        <end position="41"/>
    </location>
</feature>
<evidence type="ECO:0000256" key="4">
    <source>
        <dbReference type="ARBA" id="ARBA00022989"/>
    </source>
</evidence>
<accession>A0A6P1VRY5</accession>
<sequence>MLTNYLKIAWRNLTRNKSFSAINILGLGLGIACSLFIYLWVQDERSYDTFLPDSDQLYKIIIHNKDKSGSIAGSMDATPGRLAEALKQEIPEVTQASTVVWDYKQLVTIGQKIGKENGRYAGPDFFTLFGFPLLQGNPRSVLSAPNNIVISQKMAQAYFGRENPVGKTIRIDDKRDCMVTGVAANVPGNSSIKFDFVLPIANCFIDNPWMVAGFDHYGPPTYVRLRADASLAGVNAKIQDFLHHKDPTVKDKAMVLQPYREMYLYSKFTKGIADGGRIEYVRLFSIVALFIVLIACVNFMNLATARSVKRAKEVGVRKVVGAVKSLLFGQFMAEAILTTLLSVIVALILVLALMPVFNTLTEKSLSIPFANPQFIVTILGFTLLTGFIAGSYPALVLSSMSPITVLKGSLKFKPGASLLRRGLVIFQFTLSIALIVCTAIVFRQMKYIQTKNLGLDRENVIYVPLEGTLSSKYEAFKQETMQAGFVQHMTRASTMPTNIGMATDGISWPGKAADDKTGLWQLEASYDFTKTMKIPLVAGRDFSPAFGTDSANILINEAAAKVMNLKNPVGQPITYNGRKGTIIGLMKDFHIHSLHDKIAPLMVNFQSASSFGLAIVKTQPGKTKEVLTSLEQSWKKLNPKYPFDYRFADEEFNRQYHSETLVSELANVFAFLAIFISCLGLFGLATFTAEQRTKEIGVRKVLGASIAGIVTLLSRDFLKPVVIAIVLATPLAWYAMSQWLLGFAYKIDMEWWVFALAGMLAVVIAILTVSFQSIKAALTNPVKSLRSE</sequence>
<feature type="transmembrane region" description="Helical" evidence="6">
    <location>
        <begin position="283"/>
        <end position="305"/>
    </location>
</feature>